<keyword evidence="8" id="KW-0472">Membrane</keyword>
<dbReference type="InParanoid" id="A0A077ZR00"/>
<dbReference type="InterPro" id="IPR046347">
    <property type="entry name" value="bZIP_sf"/>
</dbReference>
<dbReference type="Pfam" id="PF00170">
    <property type="entry name" value="bZIP_1"/>
    <property type="match status" value="1"/>
</dbReference>
<evidence type="ECO:0000256" key="2">
    <source>
        <dbReference type="ARBA" id="ARBA00007163"/>
    </source>
</evidence>
<dbReference type="GO" id="GO:0003677">
    <property type="term" value="F:DNA binding"/>
    <property type="evidence" value="ECO:0007669"/>
    <property type="project" value="UniProtKB-KW"/>
</dbReference>
<dbReference type="AlphaFoldDB" id="A0A077ZR00"/>
<feature type="domain" description="BZIP" evidence="9">
    <location>
        <begin position="306"/>
        <end position="369"/>
    </location>
</feature>
<dbReference type="Proteomes" id="UP000039865">
    <property type="component" value="Unassembled WGS sequence"/>
</dbReference>
<feature type="compositionally biased region" description="Low complexity" evidence="7">
    <location>
        <begin position="127"/>
        <end position="147"/>
    </location>
</feature>
<proteinExistence type="inferred from homology"/>
<dbReference type="PANTHER" id="PTHR47416">
    <property type="entry name" value="BASIC-LEUCINE ZIPPER TRANSCRIPTION FACTOR F-RELATED"/>
    <property type="match status" value="1"/>
</dbReference>
<keyword evidence="5" id="KW-0804">Transcription</keyword>
<dbReference type="PROSITE" id="PS00036">
    <property type="entry name" value="BZIP_BASIC"/>
    <property type="match status" value="1"/>
</dbReference>
<evidence type="ECO:0000256" key="4">
    <source>
        <dbReference type="ARBA" id="ARBA00023125"/>
    </source>
</evidence>
<reference evidence="10 11" key="1">
    <citation type="submission" date="2014-06" db="EMBL/GenBank/DDBJ databases">
        <authorList>
            <person name="Swart Estienne"/>
        </authorList>
    </citation>
    <scope>NUCLEOTIDE SEQUENCE [LARGE SCALE GENOMIC DNA]</scope>
    <source>
        <strain evidence="10 11">130c</strain>
    </source>
</reference>
<dbReference type="PROSITE" id="PS50217">
    <property type="entry name" value="BZIP"/>
    <property type="match status" value="1"/>
</dbReference>
<organism evidence="10 11">
    <name type="scientific">Stylonychia lemnae</name>
    <name type="common">Ciliate</name>
    <dbReference type="NCBI Taxonomy" id="5949"/>
    <lineage>
        <taxon>Eukaryota</taxon>
        <taxon>Sar</taxon>
        <taxon>Alveolata</taxon>
        <taxon>Ciliophora</taxon>
        <taxon>Intramacronucleata</taxon>
        <taxon>Spirotrichea</taxon>
        <taxon>Stichotrichia</taxon>
        <taxon>Sporadotrichida</taxon>
        <taxon>Oxytrichidae</taxon>
        <taxon>Stylonychinae</taxon>
        <taxon>Stylonychia</taxon>
    </lineage>
</organism>
<evidence type="ECO:0000256" key="1">
    <source>
        <dbReference type="ARBA" id="ARBA00004123"/>
    </source>
</evidence>
<feature type="transmembrane region" description="Helical" evidence="8">
    <location>
        <begin position="567"/>
        <end position="585"/>
    </location>
</feature>
<feature type="compositionally biased region" description="Polar residues" evidence="7">
    <location>
        <begin position="230"/>
        <end position="242"/>
    </location>
</feature>
<keyword evidence="6" id="KW-0539">Nucleus</keyword>
<protein>
    <submittedName>
        <fullName evidence="10">Bzip transcription factor family protein</fullName>
    </submittedName>
</protein>
<keyword evidence="8" id="KW-1133">Transmembrane helix</keyword>
<feature type="compositionally biased region" description="Low complexity" evidence="7">
    <location>
        <begin position="256"/>
        <end position="265"/>
    </location>
</feature>
<keyword evidence="11" id="KW-1185">Reference proteome</keyword>
<evidence type="ECO:0000256" key="3">
    <source>
        <dbReference type="ARBA" id="ARBA00023015"/>
    </source>
</evidence>
<dbReference type="CDD" id="cd14686">
    <property type="entry name" value="bZIP"/>
    <property type="match status" value="1"/>
</dbReference>
<evidence type="ECO:0000313" key="10">
    <source>
        <dbReference type="EMBL" id="CDW72333.1"/>
    </source>
</evidence>
<dbReference type="OrthoDB" id="313543at2759"/>
<feature type="compositionally biased region" description="Basic and acidic residues" evidence="7">
    <location>
        <begin position="217"/>
        <end position="229"/>
    </location>
</feature>
<comment type="subcellular location">
    <subcellularLocation>
        <location evidence="1">Nucleus</location>
    </subcellularLocation>
</comment>
<accession>A0A077ZR00</accession>
<evidence type="ECO:0000259" key="9">
    <source>
        <dbReference type="PROSITE" id="PS50217"/>
    </source>
</evidence>
<name>A0A077ZR00_STYLE</name>
<dbReference type="SUPFAM" id="SSF57959">
    <property type="entry name" value="Leucine zipper domain"/>
    <property type="match status" value="1"/>
</dbReference>
<dbReference type="InterPro" id="IPR004827">
    <property type="entry name" value="bZIP"/>
</dbReference>
<evidence type="ECO:0000256" key="8">
    <source>
        <dbReference type="SAM" id="Phobius"/>
    </source>
</evidence>
<dbReference type="SMART" id="SM00338">
    <property type="entry name" value="BRLZ"/>
    <property type="match status" value="1"/>
</dbReference>
<keyword evidence="4" id="KW-0238">DNA-binding</keyword>
<keyword evidence="3" id="KW-0805">Transcription regulation</keyword>
<evidence type="ECO:0000313" key="11">
    <source>
        <dbReference type="Proteomes" id="UP000039865"/>
    </source>
</evidence>
<feature type="region of interest" description="Disordered" evidence="7">
    <location>
        <begin position="119"/>
        <end position="161"/>
    </location>
</feature>
<evidence type="ECO:0000256" key="6">
    <source>
        <dbReference type="ARBA" id="ARBA00023242"/>
    </source>
</evidence>
<dbReference type="PANTHER" id="PTHR47416:SF8">
    <property type="entry name" value="BASIC-LEUCINE ZIPPER TRANSCRIPTION FACTOR E-RELATED"/>
    <property type="match status" value="1"/>
</dbReference>
<evidence type="ECO:0000256" key="5">
    <source>
        <dbReference type="ARBA" id="ARBA00023163"/>
    </source>
</evidence>
<evidence type="ECO:0000256" key="7">
    <source>
        <dbReference type="SAM" id="MobiDB-lite"/>
    </source>
</evidence>
<keyword evidence="8" id="KW-0812">Transmembrane</keyword>
<gene>
    <name evidence="10" type="primary">Contig7189.g7695</name>
    <name evidence="10" type="ORF">STYLEM_1292</name>
</gene>
<comment type="similarity">
    <text evidence="2">Belongs to the bZIP family.</text>
</comment>
<dbReference type="Gene3D" id="1.20.5.170">
    <property type="match status" value="1"/>
</dbReference>
<dbReference type="EMBL" id="CCKQ01001229">
    <property type="protein sequence ID" value="CDW72333.1"/>
    <property type="molecule type" value="Genomic_DNA"/>
</dbReference>
<feature type="region of interest" description="Disordered" evidence="7">
    <location>
        <begin position="217"/>
        <end position="271"/>
    </location>
</feature>
<sequence>MTHIFNNNEFQEDFMGLFDQNQTCLSPKKQDLELLNESQINFGNSIDFTGHQEFGINENQAPWEDANIAPTLISRGIFQSAYLIGNSYYEVPISKKFKLNNSAQIGSAGFGRVPRGAVLSSTQSDTSHNINSLSSKLSNQSSGKASSFKNDESLNNTSSVANEQSLTLESQILNTITEKTDSLTKTNKRIKKQESKQMLKKKQVLIQLLIINHREQAESKPELTKKQSKEQQAASNKKSQQVAAKEDKKNAKNKKQQQAISNSNSYDDSGDFDMSYEKLTNKKKEYLQEIIADRNGVFNYVKDPDEYKRARKRMQNRESAVRSRLRKRYYQDELEDKISDMEKIQKDLSEQNAGLAAQNALLKKQLQYFEDVFAKSSLLGFDQASPNVNRNDLEEFQRSLLRKINQRFLHERELEVVQEDDQLDMVNSSNSRDIDDLDIISTASLSKKNDLSSLRLARSRSNSSNFSNSGYLFLAIVFCVMCCSSFISNPSSLLKLSQQTNNLQKILPQMKGRSLLFDETISNKMNEKQSILASPLEDDQDEEMIEVQETEQIGAYEIIKMLLTGQYTYITYMVMSMTSFFFWMAPSFHKYSQFFKFTSNQNVTQTNTVRRSSKESFINRKYSTRQQAKISERISQI</sequence>
<dbReference type="GO" id="GO:0005634">
    <property type="term" value="C:nucleus"/>
    <property type="evidence" value="ECO:0007669"/>
    <property type="project" value="UniProtKB-SubCell"/>
</dbReference>
<dbReference type="GO" id="GO:0003700">
    <property type="term" value="F:DNA-binding transcription factor activity"/>
    <property type="evidence" value="ECO:0007669"/>
    <property type="project" value="InterPro"/>
</dbReference>